<proteinExistence type="predicted"/>
<reference evidence="2 3" key="1">
    <citation type="submission" date="2015-09" db="EMBL/GenBank/DDBJ databases">
        <authorList>
            <consortium name="Pathogen Informatics"/>
        </authorList>
    </citation>
    <scope>NUCLEOTIDE SEQUENCE [LARGE SCALE GENOMIC DNA]</scope>
    <source>
        <strain evidence="2 3">2789STDY5834961</strain>
    </source>
</reference>
<sequence>MHGMKFLAAWLLFGVPSSLIACAVGNLIGWNAVTVALLVVLIELSVVMSGVFCVAAKQADERMQMCFPLETNEKGRA</sequence>
<feature type="transmembrane region" description="Helical" evidence="1">
    <location>
        <begin position="32"/>
        <end position="55"/>
    </location>
</feature>
<protein>
    <submittedName>
        <fullName evidence="2">Uncharacterized protein</fullName>
    </submittedName>
</protein>
<dbReference type="EMBL" id="CYXO01000002">
    <property type="protein sequence ID" value="CUM76871.1"/>
    <property type="molecule type" value="Genomic_DNA"/>
</dbReference>
<name>A0A173RG88_9FIRM</name>
<keyword evidence="1" id="KW-1133">Transmembrane helix</keyword>
<evidence type="ECO:0000313" key="3">
    <source>
        <dbReference type="Proteomes" id="UP000095597"/>
    </source>
</evidence>
<evidence type="ECO:0000256" key="1">
    <source>
        <dbReference type="SAM" id="Phobius"/>
    </source>
</evidence>
<organism evidence="2 3">
    <name type="scientific">Dorea longicatena</name>
    <dbReference type="NCBI Taxonomy" id="88431"/>
    <lineage>
        <taxon>Bacteria</taxon>
        <taxon>Bacillati</taxon>
        <taxon>Bacillota</taxon>
        <taxon>Clostridia</taxon>
        <taxon>Lachnospirales</taxon>
        <taxon>Lachnospiraceae</taxon>
        <taxon>Dorea</taxon>
    </lineage>
</organism>
<dbReference type="RefSeq" id="WP_055213504.1">
    <property type="nucleotide sequence ID" value="NZ_CYXO01000002.1"/>
</dbReference>
<dbReference type="PROSITE" id="PS51257">
    <property type="entry name" value="PROKAR_LIPOPROTEIN"/>
    <property type="match status" value="1"/>
</dbReference>
<evidence type="ECO:0000313" key="2">
    <source>
        <dbReference type="EMBL" id="CUM76871.1"/>
    </source>
</evidence>
<dbReference type="AlphaFoldDB" id="A0A173RG88"/>
<dbReference type="Proteomes" id="UP000095597">
    <property type="component" value="Unassembled WGS sequence"/>
</dbReference>
<accession>A0A173RG88</accession>
<keyword evidence="1" id="KW-0812">Transmembrane</keyword>
<gene>
    <name evidence="2" type="ORF">ERS852573_00446</name>
</gene>
<keyword evidence="1" id="KW-0472">Membrane</keyword>